<proteinExistence type="predicted"/>
<feature type="compositionally biased region" description="Polar residues" evidence="1">
    <location>
        <begin position="21"/>
        <end position="39"/>
    </location>
</feature>
<sequence length="106" mass="11815">MQLRLHGSTGSQPRFIEPGHVQTTTSFPTKDKSTGTVANPPQKIRPVPACKLRRLCRSEDADTSHDSFNFILFFGSEFNFGFMKQMALGVFVARAGACFVNHKLPR</sequence>
<feature type="non-terminal residue" evidence="2">
    <location>
        <position position="106"/>
    </location>
</feature>
<protein>
    <submittedName>
        <fullName evidence="2">Uncharacterized protein</fullName>
    </submittedName>
</protein>
<evidence type="ECO:0000256" key="1">
    <source>
        <dbReference type="SAM" id="MobiDB-lite"/>
    </source>
</evidence>
<accession>A0ABR4BWF3</accession>
<reference evidence="2 3" key="1">
    <citation type="journal article" date="2024" name="Commun. Biol.">
        <title>Comparative genomic analysis of thermophilic fungi reveals convergent evolutionary adaptations and gene losses.</title>
        <authorList>
            <person name="Steindorff A.S."/>
            <person name="Aguilar-Pontes M.V."/>
            <person name="Robinson A.J."/>
            <person name="Andreopoulos B."/>
            <person name="LaButti K."/>
            <person name="Kuo A."/>
            <person name="Mondo S."/>
            <person name="Riley R."/>
            <person name="Otillar R."/>
            <person name="Haridas S."/>
            <person name="Lipzen A."/>
            <person name="Grimwood J."/>
            <person name="Schmutz J."/>
            <person name="Clum A."/>
            <person name="Reid I.D."/>
            <person name="Moisan M.C."/>
            <person name="Butler G."/>
            <person name="Nguyen T.T.M."/>
            <person name="Dewar K."/>
            <person name="Conant G."/>
            <person name="Drula E."/>
            <person name="Henrissat B."/>
            <person name="Hansel C."/>
            <person name="Singer S."/>
            <person name="Hutchinson M.I."/>
            <person name="de Vries R.P."/>
            <person name="Natvig D.O."/>
            <person name="Powell A.J."/>
            <person name="Tsang A."/>
            <person name="Grigoriev I.V."/>
        </authorList>
    </citation>
    <scope>NUCLEOTIDE SEQUENCE [LARGE SCALE GENOMIC DNA]</scope>
    <source>
        <strain evidence="2 3">CBS 494.80</strain>
    </source>
</reference>
<evidence type="ECO:0000313" key="2">
    <source>
        <dbReference type="EMBL" id="KAL2061975.1"/>
    </source>
</evidence>
<feature type="region of interest" description="Disordered" evidence="1">
    <location>
        <begin position="1"/>
        <end position="44"/>
    </location>
</feature>
<gene>
    <name evidence="2" type="ORF">VTL71DRAFT_7353</name>
</gene>
<comment type="caution">
    <text evidence="2">The sequence shown here is derived from an EMBL/GenBank/DDBJ whole genome shotgun (WGS) entry which is preliminary data.</text>
</comment>
<keyword evidence="3" id="KW-1185">Reference proteome</keyword>
<dbReference type="EMBL" id="JAZHXI010000018">
    <property type="protein sequence ID" value="KAL2061975.1"/>
    <property type="molecule type" value="Genomic_DNA"/>
</dbReference>
<dbReference type="Proteomes" id="UP001595075">
    <property type="component" value="Unassembled WGS sequence"/>
</dbReference>
<evidence type="ECO:0000313" key="3">
    <source>
        <dbReference type="Proteomes" id="UP001595075"/>
    </source>
</evidence>
<name>A0ABR4BWF3_9HELO</name>
<organism evidence="2 3">
    <name type="scientific">Oculimacula yallundae</name>
    <dbReference type="NCBI Taxonomy" id="86028"/>
    <lineage>
        <taxon>Eukaryota</taxon>
        <taxon>Fungi</taxon>
        <taxon>Dikarya</taxon>
        <taxon>Ascomycota</taxon>
        <taxon>Pezizomycotina</taxon>
        <taxon>Leotiomycetes</taxon>
        <taxon>Helotiales</taxon>
        <taxon>Ploettnerulaceae</taxon>
        <taxon>Oculimacula</taxon>
    </lineage>
</organism>